<dbReference type="EMBL" id="JAUSUG010000012">
    <property type="protein sequence ID" value="MDQ0255832.1"/>
    <property type="molecule type" value="Genomic_DNA"/>
</dbReference>
<reference evidence="1 2" key="1">
    <citation type="submission" date="2023-07" db="EMBL/GenBank/DDBJ databases">
        <title>Genomic Encyclopedia of Type Strains, Phase IV (KMG-IV): sequencing the most valuable type-strain genomes for metagenomic binning, comparative biology and taxonomic classification.</title>
        <authorList>
            <person name="Goeker M."/>
        </authorList>
    </citation>
    <scope>NUCLEOTIDE SEQUENCE [LARGE SCALE GENOMIC DNA]</scope>
    <source>
        <strain evidence="1 2">DSM 9768</strain>
    </source>
</reference>
<dbReference type="Proteomes" id="UP001230005">
    <property type="component" value="Unassembled WGS sequence"/>
</dbReference>
<sequence length="33" mass="3431">VDGAPYAGKLARTVWSRGKAGDGFKGLPIANTR</sequence>
<name>A0ABT9ZX74_9BACI</name>
<feature type="non-terminal residue" evidence="1">
    <location>
        <position position="1"/>
    </location>
</feature>
<evidence type="ECO:0000313" key="2">
    <source>
        <dbReference type="Proteomes" id="UP001230005"/>
    </source>
</evidence>
<proteinExistence type="predicted"/>
<gene>
    <name evidence="1" type="ORF">J2S74_003214</name>
</gene>
<accession>A0ABT9ZX74</accession>
<comment type="caution">
    <text evidence="1">The sequence shown here is derived from an EMBL/GenBank/DDBJ whole genome shotgun (WGS) entry which is preliminary data.</text>
</comment>
<evidence type="ECO:0008006" key="3">
    <source>
        <dbReference type="Google" id="ProtNLM"/>
    </source>
</evidence>
<keyword evidence="2" id="KW-1185">Reference proteome</keyword>
<protein>
    <recommendedName>
        <fullName evidence="3">Riboflavin kinase</fullName>
    </recommendedName>
</protein>
<evidence type="ECO:0000313" key="1">
    <source>
        <dbReference type="EMBL" id="MDQ0255832.1"/>
    </source>
</evidence>
<organism evidence="1 2">
    <name type="scientific">Evansella vedderi</name>
    <dbReference type="NCBI Taxonomy" id="38282"/>
    <lineage>
        <taxon>Bacteria</taxon>
        <taxon>Bacillati</taxon>
        <taxon>Bacillota</taxon>
        <taxon>Bacilli</taxon>
        <taxon>Bacillales</taxon>
        <taxon>Bacillaceae</taxon>
        <taxon>Evansella</taxon>
    </lineage>
</organism>